<organism evidence="2 3">
    <name type="scientific">Enhygromyxa salina</name>
    <dbReference type="NCBI Taxonomy" id="215803"/>
    <lineage>
        <taxon>Bacteria</taxon>
        <taxon>Pseudomonadati</taxon>
        <taxon>Myxococcota</taxon>
        <taxon>Polyangia</taxon>
        <taxon>Nannocystales</taxon>
        <taxon>Nannocystaceae</taxon>
        <taxon>Enhygromyxa</taxon>
    </lineage>
</organism>
<evidence type="ECO:0000313" key="3">
    <source>
        <dbReference type="Proteomes" id="UP000238823"/>
    </source>
</evidence>
<gene>
    <name evidence="2" type="ORF">ENSA7_73130</name>
</gene>
<evidence type="ECO:0000256" key="1">
    <source>
        <dbReference type="SAM" id="MobiDB-lite"/>
    </source>
</evidence>
<dbReference type="Proteomes" id="UP000238823">
    <property type="component" value="Unassembled WGS sequence"/>
</dbReference>
<feature type="region of interest" description="Disordered" evidence="1">
    <location>
        <begin position="1"/>
        <end position="44"/>
    </location>
</feature>
<comment type="caution">
    <text evidence="2">The sequence shown here is derived from an EMBL/GenBank/DDBJ whole genome shotgun (WGS) entry which is preliminary data.</text>
</comment>
<reference evidence="2 3" key="1">
    <citation type="submission" date="2018-03" db="EMBL/GenBank/DDBJ databases">
        <title>Draft Genome Sequences of the Obligatory Marine Myxobacteria Enhygromyxa salina SWB007.</title>
        <authorList>
            <person name="Poehlein A."/>
            <person name="Moghaddam J.A."/>
            <person name="Harms H."/>
            <person name="Alanjari M."/>
            <person name="Koenig G.M."/>
            <person name="Daniel R."/>
            <person name="Schaeberle T.F."/>
        </authorList>
    </citation>
    <scope>NUCLEOTIDE SEQUENCE [LARGE SCALE GENOMIC DNA]</scope>
    <source>
        <strain evidence="2 3">SWB007</strain>
    </source>
</reference>
<name>A0A2S9XS43_9BACT</name>
<protein>
    <submittedName>
        <fullName evidence="2">Uncharacterized protein</fullName>
    </submittedName>
</protein>
<dbReference type="EMBL" id="PVNL01000136">
    <property type="protein sequence ID" value="PRP95679.1"/>
    <property type="molecule type" value="Genomic_DNA"/>
</dbReference>
<sequence length="72" mass="7774">MTLRRRHKPDNIESPSLPQPRGPLVREDMCGPPSGGLTRDSPRYSLTYSNSAGWPSIPRAGGAIQLANFPGS</sequence>
<accession>A0A2S9XS43</accession>
<evidence type="ECO:0000313" key="2">
    <source>
        <dbReference type="EMBL" id="PRP95679.1"/>
    </source>
</evidence>
<proteinExistence type="predicted"/>
<dbReference type="AlphaFoldDB" id="A0A2S9XS43"/>